<dbReference type="Proteomes" id="UP001236559">
    <property type="component" value="Unassembled WGS sequence"/>
</dbReference>
<evidence type="ECO:0008006" key="3">
    <source>
        <dbReference type="Google" id="ProtNLM"/>
    </source>
</evidence>
<reference evidence="1 2" key="1">
    <citation type="submission" date="2023-07" db="EMBL/GenBank/DDBJ databases">
        <title>Genomic Encyclopedia of Type Strains, Phase IV (KMG-IV): sequencing the most valuable type-strain genomes for metagenomic binning, comparative biology and taxonomic classification.</title>
        <authorList>
            <person name="Goeker M."/>
        </authorList>
    </citation>
    <scope>NUCLEOTIDE SEQUENCE [LARGE SCALE GENOMIC DNA]</scope>
    <source>
        <strain evidence="1 2">DSM 22616</strain>
    </source>
</reference>
<organism evidence="1 2">
    <name type="scientific">Peptoniphilus koenoeneniae</name>
    <dbReference type="NCBI Taxonomy" id="507751"/>
    <lineage>
        <taxon>Bacteria</taxon>
        <taxon>Bacillati</taxon>
        <taxon>Bacillota</taxon>
        <taxon>Tissierellia</taxon>
        <taxon>Tissierellales</taxon>
        <taxon>Peptoniphilaceae</taxon>
        <taxon>Peptoniphilus</taxon>
    </lineage>
</organism>
<name>A0ABU0ATK8_9FIRM</name>
<dbReference type="RefSeq" id="WP_023055343.1">
    <property type="nucleotide sequence ID" value="NZ_JAUSTN010000003.1"/>
</dbReference>
<evidence type="ECO:0000313" key="2">
    <source>
        <dbReference type="Proteomes" id="UP001236559"/>
    </source>
</evidence>
<proteinExistence type="predicted"/>
<keyword evidence="2" id="KW-1185">Reference proteome</keyword>
<comment type="caution">
    <text evidence="1">The sequence shown here is derived from an EMBL/GenBank/DDBJ whole genome shotgun (WGS) entry which is preliminary data.</text>
</comment>
<gene>
    <name evidence="1" type="ORF">J2S72_000621</name>
</gene>
<accession>A0ABU0ATK8</accession>
<sequence length="213" mass="25197">MKIIRDLKNKVNDYEVIKNLPEYIEKNYKGAEVLTSVSLKLDNFTQTDFKNQRNNCTLTSILRVLMYNIDKFQVLPESKEVLYEDIYKSGKKYFFNETFGTMPIMISNIVKDVFKEYKVKGKVRGHYLGNFYRPIKSELDKRRPLIMNIVFGAYKNHSITISGYIILNYRGMKIKILEVVDNWSSQKRFLDYTRFSHSINSFNTFSLNTIEIN</sequence>
<evidence type="ECO:0000313" key="1">
    <source>
        <dbReference type="EMBL" id="MDQ0274604.1"/>
    </source>
</evidence>
<dbReference type="EMBL" id="JAUSTN010000003">
    <property type="protein sequence ID" value="MDQ0274604.1"/>
    <property type="molecule type" value="Genomic_DNA"/>
</dbReference>
<protein>
    <recommendedName>
        <fullName evidence="3">Peptidase C39-like domain-containing protein</fullName>
    </recommendedName>
</protein>